<keyword evidence="3" id="KW-0963">Cytoplasm</keyword>
<comment type="caution">
    <text evidence="8">The sequence shown here is derived from an EMBL/GenBank/DDBJ whole genome shotgun (WGS) entry which is preliminary data.</text>
</comment>
<keyword evidence="4" id="KW-0677">Repeat</keyword>
<feature type="transmembrane region" description="Helical" evidence="6">
    <location>
        <begin position="167"/>
        <end position="192"/>
    </location>
</feature>
<dbReference type="EMBL" id="JACAZH010000026">
    <property type="protein sequence ID" value="KAF7341826.1"/>
    <property type="molecule type" value="Genomic_DNA"/>
</dbReference>
<dbReference type="InterPro" id="IPR045338">
    <property type="entry name" value="DUF6535"/>
</dbReference>
<dbReference type="OrthoDB" id="3219854at2759"/>
<sequence>MENNAGLPAKTTDDPVSATTHDEGFARYCADDALIWKLYMNRAKETNENLANSFSSNLDPLLLFATLFSAILTAFLVELQKDLQDLPDTTNGLVLADVGQNNPLIRQTWVNRLWSLSLMFSLMSALFASVAKGWVTQLSPVNPGMLWKDASAHSRHVLEVRRWQMKFVIECLPVLVHIAFFLFNAGLVVLLFPNDRLIAIALLALTGASALVYCVSSLGAVFYRDLPFRTPVSEIIYGLWNSSWRYKRFPSDDEVVKAKVLTWLLTQSLDVATVTPAIQAIAGLKSSPAVQNELLNNNSTVGVLLRALSTGLTSNPPDVGILSMSLYAILQMLQAGPRPKDLDGPVNSLVALVRPGGVLSDIWSMPFQVQRIACCVKARIYFFLWDNHNEPEPELFDTTIPILKESARLQGSLWRVLVEIQLLADKKLALLAPLQDATDRDRGYANFVEKVRAATMIGPMQEHEKLETSSTGRFRPAPILNALKTEVTQQQRVYTGMLASLAADGLFRSLLLLSPCEQQIWSLLLLEDEEARRHAIEAVSHFVSDDLSGVFLTRGIHRLIKDLPTLPTRSTPVFDAVMVFLADIVKNSDVTQQIIGKSPLMSTLAHRIRTNNTNMQLARRVFQKLAKHSAPRASITPETIRDFLWGFAAQDSLAEDAMETIVKLMDNVDMWPIMSNPTIIETIHVLMESNNSQVRIFALHVIEVLVQHDKMNWKISEYTMNRLIKMLNDPERIVLKQVLIVISVLVQHGSNVTLEVIQKILNLLDSVWFSAGRTIAILANSGSQNDITQTIESMLVDVGQQKTALTMLSALALPTLAPKCHLLFTPSLKQRVFSVLDQANDLSLRIQALNTITRLAENNDIWVNVVIPSSSLAIIIQMISDEDDYAKESALTLLYHDKFRATAQIVARVLPGIVDQSKNTWWRLHCLALDILSALASHEDFHSMMPNMKMAEEIAKCLGNSKEEGGSKYVDPDGITTIVLEWLEDNDEDIRASAVKLVGALVKGGHLISNQSLVKEMTTLLHDEDWRVRHSALDTIVVLIADVSTVENVFEAVLVKLCDADADVQSAACDAMTDFAEYVASSKREQNLVQGMLRKKLGTESPDDKQLALTALTVIPPLTESVLQRDILERIILMLADSNPDLRMLARKAALRLVEQDSHKISDSQSLFSLSSSERQTALSGKLNLSGKLQDTIARMINNTSSRVRRSGLIHAAALNQYDDTRSAKETTQNVLSLLTDKSGTEQFNTKQITRLLVDPNEDVQELAVHTLIGFFEYGHFRRHISEASCLRDIFQALSVNSAGEHLLSILDQIVKRKITLNASIILLTETLDQVIHASPAARQLYTDVVKALPLATTLIPKTIVNKIFDILEPNEPDPAMLNSVVQIMLSCAKNDEFRDNIMGFIFEGLIAKHLQRLETATAMLTLLTGLAVYDHTKIRLVQMPQIVLQLLSMYNKGIADSDHWYIGIRGLLALGLLA</sequence>
<dbReference type="GO" id="GO:0006606">
    <property type="term" value="P:protein import into nucleus"/>
    <property type="evidence" value="ECO:0007669"/>
    <property type="project" value="InterPro"/>
</dbReference>
<dbReference type="Gene3D" id="1.25.10.10">
    <property type="entry name" value="Leucine-rich Repeat Variant"/>
    <property type="match status" value="3"/>
</dbReference>
<gene>
    <name evidence="8" type="ORF">MSAN_02037800</name>
</gene>
<keyword evidence="5" id="KW-0653">Protein transport</keyword>
<proteinExistence type="predicted"/>
<accession>A0A8H6XJW4</accession>
<organism evidence="8 9">
    <name type="scientific">Mycena sanguinolenta</name>
    <dbReference type="NCBI Taxonomy" id="230812"/>
    <lineage>
        <taxon>Eukaryota</taxon>
        <taxon>Fungi</taxon>
        <taxon>Dikarya</taxon>
        <taxon>Basidiomycota</taxon>
        <taxon>Agaricomycotina</taxon>
        <taxon>Agaricomycetes</taxon>
        <taxon>Agaricomycetidae</taxon>
        <taxon>Agaricales</taxon>
        <taxon>Marasmiineae</taxon>
        <taxon>Mycenaceae</taxon>
        <taxon>Mycena</taxon>
    </lineage>
</organism>
<dbReference type="Pfam" id="PF20153">
    <property type="entry name" value="DUF6535"/>
    <property type="match status" value="1"/>
</dbReference>
<feature type="transmembrane region" description="Helical" evidence="6">
    <location>
        <begin position="61"/>
        <end position="79"/>
    </location>
</feature>
<dbReference type="PANTHER" id="PTHR10527">
    <property type="entry name" value="IMPORTIN BETA"/>
    <property type="match status" value="1"/>
</dbReference>
<protein>
    <submittedName>
        <fullName evidence="8">E3 ubiquitin-protein ligase listerin</fullName>
    </submittedName>
</protein>
<dbReference type="GO" id="GO:0005737">
    <property type="term" value="C:cytoplasm"/>
    <property type="evidence" value="ECO:0007669"/>
    <property type="project" value="UniProtKB-SubCell"/>
</dbReference>
<name>A0A8H6XJW4_9AGAR</name>
<keyword evidence="6" id="KW-0472">Membrane</keyword>
<reference evidence="8" key="1">
    <citation type="submission" date="2020-05" db="EMBL/GenBank/DDBJ databases">
        <title>Mycena genomes resolve the evolution of fungal bioluminescence.</title>
        <authorList>
            <person name="Tsai I.J."/>
        </authorList>
    </citation>
    <scope>NUCLEOTIDE SEQUENCE</scope>
    <source>
        <strain evidence="8">160909Yilan</strain>
    </source>
</reference>
<evidence type="ECO:0000313" key="8">
    <source>
        <dbReference type="EMBL" id="KAF7341826.1"/>
    </source>
</evidence>
<dbReference type="Proteomes" id="UP000623467">
    <property type="component" value="Unassembled WGS sequence"/>
</dbReference>
<keyword evidence="2" id="KW-0813">Transport</keyword>
<dbReference type="InterPro" id="IPR016024">
    <property type="entry name" value="ARM-type_fold"/>
</dbReference>
<evidence type="ECO:0000256" key="2">
    <source>
        <dbReference type="ARBA" id="ARBA00022448"/>
    </source>
</evidence>
<keyword evidence="9" id="KW-1185">Reference proteome</keyword>
<dbReference type="SUPFAM" id="SSF48371">
    <property type="entry name" value="ARM repeat"/>
    <property type="match status" value="2"/>
</dbReference>
<keyword evidence="6" id="KW-1133">Transmembrane helix</keyword>
<evidence type="ECO:0000313" key="9">
    <source>
        <dbReference type="Proteomes" id="UP000623467"/>
    </source>
</evidence>
<feature type="transmembrane region" description="Helical" evidence="6">
    <location>
        <begin position="199"/>
        <end position="223"/>
    </location>
</feature>
<evidence type="ECO:0000256" key="5">
    <source>
        <dbReference type="ARBA" id="ARBA00022927"/>
    </source>
</evidence>
<keyword evidence="6" id="KW-0812">Transmembrane</keyword>
<feature type="domain" description="DUF6535" evidence="7">
    <location>
        <begin position="36"/>
        <end position="192"/>
    </location>
</feature>
<dbReference type="InterPro" id="IPR011989">
    <property type="entry name" value="ARM-like"/>
</dbReference>
<evidence type="ECO:0000256" key="4">
    <source>
        <dbReference type="ARBA" id="ARBA00022737"/>
    </source>
</evidence>
<evidence type="ECO:0000256" key="1">
    <source>
        <dbReference type="ARBA" id="ARBA00004496"/>
    </source>
</evidence>
<evidence type="ECO:0000256" key="6">
    <source>
        <dbReference type="SAM" id="Phobius"/>
    </source>
</evidence>
<evidence type="ECO:0000259" key="7">
    <source>
        <dbReference type="Pfam" id="PF20153"/>
    </source>
</evidence>
<comment type="subcellular location">
    <subcellularLocation>
        <location evidence="1">Cytoplasm</location>
    </subcellularLocation>
</comment>
<dbReference type="InterPro" id="IPR040122">
    <property type="entry name" value="Importin_beta"/>
</dbReference>
<feature type="transmembrane region" description="Helical" evidence="6">
    <location>
        <begin position="113"/>
        <end position="135"/>
    </location>
</feature>
<evidence type="ECO:0000256" key="3">
    <source>
        <dbReference type="ARBA" id="ARBA00022490"/>
    </source>
</evidence>